<proteinExistence type="predicted"/>
<dbReference type="Proteomes" id="UP000253065">
    <property type="component" value="Unassembled WGS sequence"/>
</dbReference>
<keyword evidence="1" id="KW-0732">Signal</keyword>
<name>A0A368V3A5_MARNT</name>
<dbReference type="RefSeq" id="WP_023008218.1">
    <property type="nucleotide sequence ID" value="NZ_QNSA01000005.1"/>
</dbReference>
<dbReference type="AlphaFoldDB" id="A0A368V3A5"/>
<evidence type="ECO:0008006" key="6">
    <source>
        <dbReference type="Google" id="ProtNLM"/>
    </source>
</evidence>
<evidence type="ECO:0000313" key="2">
    <source>
        <dbReference type="EMBL" id="RBP74021.1"/>
    </source>
</evidence>
<dbReference type="EMBL" id="QPJB01000005">
    <property type="protein sequence ID" value="RCW34770.1"/>
    <property type="molecule type" value="Genomic_DNA"/>
</dbReference>
<feature type="signal peptide" evidence="1">
    <location>
        <begin position="1"/>
        <end position="27"/>
    </location>
</feature>
<dbReference type="EMBL" id="QNSA01000005">
    <property type="protein sequence ID" value="RBP74021.1"/>
    <property type="molecule type" value="Genomic_DNA"/>
</dbReference>
<comment type="caution">
    <text evidence="3">The sequence shown here is derived from an EMBL/GenBank/DDBJ whole genome shotgun (WGS) entry which is preliminary data.</text>
</comment>
<reference evidence="3 4" key="1">
    <citation type="submission" date="2018-07" db="EMBL/GenBank/DDBJ databases">
        <title>Freshwater and sediment microbial communities from various areas in North America, analyzing microbe dynamics in response to fracking.</title>
        <authorList>
            <person name="Lamendella R."/>
        </authorList>
    </citation>
    <scope>NUCLEOTIDE SEQUENCE [LARGE SCALE GENOMIC DNA]</scope>
    <source>
        <strain evidence="3 4">114E</strain>
        <strain evidence="2 5">114E_o</strain>
    </source>
</reference>
<evidence type="ECO:0000313" key="5">
    <source>
        <dbReference type="Proteomes" id="UP000253065"/>
    </source>
</evidence>
<gene>
    <name evidence="3" type="ORF">DET51_105145</name>
    <name evidence="2" type="ORF">DET64_105146</name>
</gene>
<keyword evidence="5" id="KW-1185">Reference proteome</keyword>
<sequence>MKDARLRIQSLIAAFILLALTALSAKAQETGAEFLSDLHDFRVNNYLALDAFYSFSATGDTETLNRIVVGINNSNDAMNSVVASTSGVLSEQQIEELNQAFDQFKNLMRGNINEVRDRGYPDLRLMADLANQAQSMNNLATELYSVAQESSGIKADTRIESARSAAVVMAQMMARYAARTHSSVAQTFQGASSEVPLDEQAKTFDQLLSSLRAGSTNGELKTALDDVASKWQFIRSSYINYNENNVGFVIDRYSKGIIEGLTNAIDLLRASA</sequence>
<dbReference type="Proteomes" id="UP000252795">
    <property type="component" value="Unassembled WGS sequence"/>
</dbReference>
<evidence type="ECO:0000313" key="4">
    <source>
        <dbReference type="Proteomes" id="UP000252795"/>
    </source>
</evidence>
<evidence type="ECO:0000313" key="3">
    <source>
        <dbReference type="EMBL" id="RCW34770.1"/>
    </source>
</evidence>
<feature type="chain" id="PRO_5016810790" description="Type IV pili methyl-accepting chemotaxis transducer N-term" evidence="1">
    <location>
        <begin position="28"/>
        <end position="272"/>
    </location>
</feature>
<protein>
    <recommendedName>
        <fullName evidence="6">Type IV pili methyl-accepting chemotaxis transducer N-term</fullName>
    </recommendedName>
</protein>
<evidence type="ECO:0000256" key="1">
    <source>
        <dbReference type="SAM" id="SignalP"/>
    </source>
</evidence>
<accession>A0A368V3A5</accession>
<organism evidence="3 4">
    <name type="scientific">Marinobacter nauticus</name>
    <name type="common">Marinobacter hydrocarbonoclasticus</name>
    <name type="synonym">Marinobacter aquaeolei</name>
    <dbReference type="NCBI Taxonomy" id="2743"/>
    <lineage>
        <taxon>Bacteria</taxon>
        <taxon>Pseudomonadati</taxon>
        <taxon>Pseudomonadota</taxon>
        <taxon>Gammaproteobacteria</taxon>
        <taxon>Pseudomonadales</taxon>
        <taxon>Marinobacteraceae</taxon>
        <taxon>Marinobacter</taxon>
    </lineage>
</organism>